<evidence type="ECO:0000313" key="3">
    <source>
        <dbReference type="Proteomes" id="UP000184066"/>
    </source>
</evidence>
<proteinExistence type="predicted"/>
<evidence type="ECO:0000259" key="1">
    <source>
        <dbReference type="Pfam" id="PF02036"/>
    </source>
</evidence>
<reference evidence="2 3" key="1">
    <citation type="submission" date="2016-12" db="EMBL/GenBank/DDBJ databases">
        <authorList>
            <person name="Song W.-J."/>
            <person name="Kurnit D.M."/>
        </authorList>
    </citation>
    <scope>NUCLEOTIDE SEQUENCE [LARGE SCALE GENOMIC DNA]</scope>
    <source>
        <strain evidence="2 3">CGMCC 1.10808</strain>
    </source>
</reference>
<dbReference type="EMBL" id="FRDL01000011">
    <property type="protein sequence ID" value="SHN75295.1"/>
    <property type="molecule type" value="Genomic_DNA"/>
</dbReference>
<dbReference type="Gene3D" id="3.30.1050.10">
    <property type="entry name" value="SCP2 sterol-binding domain"/>
    <property type="match status" value="1"/>
</dbReference>
<dbReference type="Proteomes" id="UP000184066">
    <property type="component" value="Unassembled WGS sequence"/>
</dbReference>
<dbReference type="STRING" id="1189325.SAMN04488119_11020"/>
<keyword evidence="3" id="KW-1185">Reference proteome</keyword>
<dbReference type="SUPFAM" id="SSF55718">
    <property type="entry name" value="SCP-like"/>
    <property type="match status" value="1"/>
</dbReference>
<protein>
    <submittedName>
        <fullName evidence="2">SCP-2 sterol transfer family protein</fullName>
    </submittedName>
</protein>
<dbReference type="OrthoDB" id="9809312at2"/>
<feature type="domain" description="SCP2" evidence="1">
    <location>
        <begin position="23"/>
        <end position="95"/>
    </location>
</feature>
<dbReference type="InterPro" id="IPR003033">
    <property type="entry name" value="SCP2_sterol-bd_dom"/>
</dbReference>
<dbReference type="RefSeq" id="WP_072748214.1">
    <property type="nucleotide sequence ID" value="NZ_FOHL01000010.1"/>
</dbReference>
<accession>A0A1M7TX71</accession>
<dbReference type="InterPro" id="IPR036527">
    <property type="entry name" value="SCP2_sterol-bd_dom_sf"/>
</dbReference>
<gene>
    <name evidence="2" type="ORF">SAMN05216200_11120</name>
</gene>
<sequence length="96" mass="9793">MSDTLNAAVAALREKLGDGSFDGSVKFEIEGEGAVRIEGGEVSIDDSDADCTIRADAETFKAMVSGDLNPTSAFMAGKLSVDGDMSKAMALGSVLG</sequence>
<name>A0A1M7TX71_9RHOB</name>
<dbReference type="Pfam" id="PF02036">
    <property type="entry name" value="SCP2"/>
    <property type="match status" value="1"/>
</dbReference>
<evidence type="ECO:0000313" key="2">
    <source>
        <dbReference type="EMBL" id="SHN75295.1"/>
    </source>
</evidence>
<organism evidence="2 3">
    <name type="scientific">Oceanicella actignis</name>
    <dbReference type="NCBI Taxonomy" id="1189325"/>
    <lineage>
        <taxon>Bacteria</taxon>
        <taxon>Pseudomonadati</taxon>
        <taxon>Pseudomonadota</taxon>
        <taxon>Alphaproteobacteria</taxon>
        <taxon>Rhodobacterales</taxon>
        <taxon>Paracoccaceae</taxon>
        <taxon>Oceanicella</taxon>
    </lineage>
</organism>
<dbReference type="AlphaFoldDB" id="A0A1M7TX71"/>